<feature type="domain" description="ABC transporter" evidence="3">
    <location>
        <begin position="10"/>
        <end position="48"/>
    </location>
</feature>
<dbReference type="InterPro" id="IPR003439">
    <property type="entry name" value="ABC_transporter-like_ATP-bd"/>
</dbReference>
<dbReference type="GO" id="GO:0016020">
    <property type="term" value="C:membrane"/>
    <property type="evidence" value="ECO:0007669"/>
    <property type="project" value="TreeGrafter"/>
</dbReference>
<accession>A0A9J5ZDW7</accession>
<dbReference type="PANTHER" id="PTHR24223:SF386">
    <property type="entry name" value="ABC-TYPE XENOBIOTIC TRANSPORTER"/>
    <property type="match status" value="1"/>
</dbReference>
<dbReference type="AlphaFoldDB" id="A0A9J5ZDW7"/>
<dbReference type="Gene3D" id="3.40.50.300">
    <property type="entry name" value="P-loop containing nucleotide triphosphate hydrolases"/>
    <property type="match status" value="2"/>
</dbReference>
<dbReference type="InterPro" id="IPR050173">
    <property type="entry name" value="ABC_transporter_C-like"/>
</dbReference>
<protein>
    <recommendedName>
        <fullName evidence="3">ABC transporter domain-containing protein</fullName>
    </recommendedName>
</protein>
<dbReference type="GO" id="GO:0005524">
    <property type="term" value="F:ATP binding"/>
    <property type="evidence" value="ECO:0007669"/>
    <property type="project" value="UniProtKB-KW"/>
</dbReference>
<organism evidence="4 5">
    <name type="scientific">Solanum commersonii</name>
    <name type="common">Commerson's wild potato</name>
    <name type="synonym">Commerson's nightshade</name>
    <dbReference type="NCBI Taxonomy" id="4109"/>
    <lineage>
        <taxon>Eukaryota</taxon>
        <taxon>Viridiplantae</taxon>
        <taxon>Streptophyta</taxon>
        <taxon>Embryophyta</taxon>
        <taxon>Tracheophyta</taxon>
        <taxon>Spermatophyta</taxon>
        <taxon>Magnoliopsida</taxon>
        <taxon>eudicotyledons</taxon>
        <taxon>Gunneridae</taxon>
        <taxon>Pentapetalae</taxon>
        <taxon>asterids</taxon>
        <taxon>lamiids</taxon>
        <taxon>Solanales</taxon>
        <taxon>Solanaceae</taxon>
        <taxon>Solanoideae</taxon>
        <taxon>Solaneae</taxon>
        <taxon>Solanum</taxon>
    </lineage>
</organism>
<dbReference type="InterPro" id="IPR027417">
    <property type="entry name" value="P-loop_NTPase"/>
</dbReference>
<sequence length="180" mass="20774">MVTEKPGKLNSSVVESGDNWSVGQRQLLCLRRLMLKNSKIMFMDEATNYVDTQSDAEQRQLICLRRLVLKNSMILFMDEATNSVETQTDVVILRIMIREEFDAYTIIHTIGEIQPIFRSEVLYFEELFGYPGKLKRTLTVTQECDILRPSNEKDIHAIMLSINENKSHAPNCFGSEFFKA</sequence>
<dbReference type="PANTHER" id="PTHR24223">
    <property type="entry name" value="ATP-BINDING CASSETTE SUB-FAMILY C"/>
    <property type="match status" value="1"/>
</dbReference>
<dbReference type="Proteomes" id="UP000824120">
    <property type="component" value="Chromosome 4"/>
</dbReference>
<name>A0A9J5ZDW7_SOLCO</name>
<keyword evidence="1" id="KW-0547">Nucleotide-binding</keyword>
<comment type="caution">
    <text evidence="4">The sequence shown here is derived from an EMBL/GenBank/DDBJ whole genome shotgun (WGS) entry which is preliminary data.</text>
</comment>
<evidence type="ECO:0000313" key="4">
    <source>
        <dbReference type="EMBL" id="KAG5609716.1"/>
    </source>
</evidence>
<evidence type="ECO:0000256" key="1">
    <source>
        <dbReference type="ARBA" id="ARBA00022741"/>
    </source>
</evidence>
<evidence type="ECO:0000256" key="2">
    <source>
        <dbReference type="ARBA" id="ARBA00022840"/>
    </source>
</evidence>
<dbReference type="SUPFAM" id="SSF52540">
    <property type="entry name" value="P-loop containing nucleoside triphosphate hydrolases"/>
    <property type="match status" value="2"/>
</dbReference>
<gene>
    <name evidence="4" type="ORF">H5410_020997</name>
</gene>
<keyword evidence="2" id="KW-0067">ATP-binding</keyword>
<dbReference type="GO" id="GO:0016887">
    <property type="term" value="F:ATP hydrolysis activity"/>
    <property type="evidence" value="ECO:0007669"/>
    <property type="project" value="InterPro"/>
</dbReference>
<dbReference type="EMBL" id="JACXVP010000004">
    <property type="protein sequence ID" value="KAG5609716.1"/>
    <property type="molecule type" value="Genomic_DNA"/>
</dbReference>
<evidence type="ECO:0000313" key="5">
    <source>
        <dbReference type="Proteomes" id="UP000824120"/>
    </source>
</evidence>
<dbReference type="GO" id="GO:0042626">
    <property type="term" value="F:ATPase-coupled transmembrane transporter activity"/>
    <property type="evidence" value="ECO:0007669"/>
    <property type="project" value="TreeGrafter"/>
</dbReference>
<keyword evidence="5" id="KW-1185">Reference proteome</keyword>
<dbReference type="OrthoDB" id="6500128at2759"/>
<dbReference type="Pfam" id="PF00005">
    <property type="entry name" value="ABC_tran"/>
    <property type="match status" value="1"/>
</dbReference>
<evidence type="ECO:0000259" key="3">
    <source>
        <dbReference type="Pfam" id="PF00005"/>
    </source>
</evidence>
<reference evidence="4 5" key="1">
    <citation type="submission" date="2020-09" db="EMBL/GenBank/DDBJ databases">
        <title>De no assembly of potato wild relative species, Solanum commersonii.</title>
        <authorList>
            <person name="Cho K."/>
        </authorList>
    </citation>
    <scope>NUCLEOTIDE SEQUENCE [LARGE SCALE GENOMIC DNA]</scope>
    <source>
        <strain evidence="4">LZ3.2</strain>
        <tissue evidence="4">Leaf</tissue>
    </source>
</reference>
<proteinExistence type="predicted"/>